<feature type="transmembrane region" description="Helical" evidence="5">
    <location>
        <begin position="177"/>
        <end position="195"/>
    </location>
</feature>
<comment type="caution">
    <text evidence="7">The sequence shown here is derived from an EMBL/GenBank/DDBJ whole genome shotgun (WGS) entry which is preliminary data.</text>
</comment>
<comment type="subcellular location">
    <subcellularLocation>
        <location evidence="1">Membrane</location>
        <topology evidence="1">Multi-pass membrane protein</topology>
    </subcellularLocation>
</comment>
<evidence type="ECO:0000256" key="1">
    <source>
        <dbReference type="ARBA" id="ARBA00004141"/>
    </source>
</evidence>
<evidence type="ECO:0000256" key="3">
    <source>
        <dbReference type="ARBA" id="ARBA00022989"/>
    </source>
</evidence>
<feature type="transmembrane region" description="Helical" evidence="5">
    <location>
        <begin position="95"/>
        <end position="115"/>
    </location>
</feature>
<proteinExistence type="predicted"/>
<evidence type="ECO:0000259" key="6">
    <source>
        <dbReference type="Pfam" id="PF00916"/>
    </source>
</evidence>
<feature type="transmembrane region" description="Helical" evidence="5">
    <location>
        <begin position="127"/>
        <end position="146"/>
    </location>
</feature>
<dbReference type="Pfam" id="PF00916">
    <property type="entry name" value="Sulfate_transp"/>
    <property type="match status" value="1"/>
</dbReference>
<feature type="transmembrane region" description="Helical" evidence="5">
    <location>
        <begin position="384"/>
        <end position="415"/>
    </location>
</feature>
<protein>
    <submittedName>
        <fullName evidence="7">SulP family inorganic anion transporter</fullName>
    </submittedName>
</protein>
<organism evidence="7 8">
    <name type="scientific">Amycolatopsis tucumanensis</name>
    <dbReference type="NCBI Taxonomy" id="401106"/>
    <lineage>
        <taxon>Bacteria</taxon>
        <taxon>Bacillati</taxon>
        <taxon>Actinomycetota</taxon>
        <taxon>Actinomycetes</taxon>
        <taxon>Pseudonocardiales</taxon>
        <taxon>Pseudonocardiaceae</taxon>
        <taxon>Amycolatopsis</taxon>
    </lineage>
</organism>
<keyword evidence="4 5" id="KW-0472">Membrane</keyword>
<accession>A0ABP7JX70</accession>
<dbReference type="InterPro" id="IPR001902">
    <property type="entry name" value="SLC26A/SulP_fam"/>
</dbReference>
<evidence type="ECO:0000313" key="8">
    <source>
        <dbReference type="Proteomes" id="UP001501624"/>
    </source>
</evidence>
<dbReference type="InterPro" id="IPR011547">
    <property type="entry name" value="SLC26A/SulP_dom"/>
</dbReference>
<gene>
    <name evidence="7" type="ORF">GCM10022380_89090</name>
</gene>
<feature type="transmembrane region" description="Helical" evidence="5">
    <location>
        <begin position="53"/>
        <end position="75"/>
    </location>
</feature>
<keyword evidence="8" id="KW-1185">Reference proteome</keyword>
<dbReference type="RefSeq" id="WP_237340224.1">
    <property type="nucleotide sequence ID" value="NZ_BAABCM010000030.1"/>
</dbReference>
<feature type="transmembrane region" description="Helical" evidence="5">
    <location>
        <begin position="26"/>
        <end position="46"/>
    </location>
</feature>
<evidence type="ECO:0000313" key="7">
    <source>
        <dbReference type="EMBL" id="GAA3858147.1"/>
    </source>
</evidence>
<dbReference type="PANTHER" id="PTHR11814">
    <property type="entry name" value="SULFATE TRANSPORTER"/>
    <property type="match status" value="1"/>
</dbReference>
<reference evidence="8" key="1">
    <citation type="journal article" date="2019" name="Int. J. Syst. Evol. Microbiol.">
        <title>The Global Catalogue of Microorganisms (GCM) 10K type strain sequencing project: providing services to taxonomists for standard genome sequencing and annotation.</title>
        <authorList>
            <consortium name="The Broad Institute Genomics Platform"/>
            <consortium name="The Broad Institute Genome Sequencing Center for Infectious Disease"/>
            <person name="Wu L."/>
            <person name="Ma J."/>
        </authorList>
    </citation>
    <scope>NUCLEOTIDE SEQUENCE [LARGE SCALE GENOMIC DNA]</scope>
    <source>
        <strain evidence="8">JCM 17017</strain>
    </source>
</reference>
<keyword evidence="3 5" id="KW-1133">Transmembrane helix</keyword>
<evidence type="ECO:0000256" key="4">
    <source>
        <dbReference type="ARBA" id="ARBA00023136"/>
    </source>
</evidence>
<evidence type="ECO:0000256" key="2">
    <source>
        <dbReference type="ARBA" id="ARBA00022692"/>
    </source>
</evidence>
<sequence length="503" mass="51778">MTTETHPKRPAKRSTLDRLRGLVSDFRASLVVFLVALPLCVGVAVASGVPAELGIVTGIVGGLVAGALPGSSLQVSGPAAGLTVLVADAVEKHGLAALGVLVAGAGLVQILLGILRLGTWFQAISPSVVQGMLAGIGLVLILGQLYPLFGTRSPTDTADKIAQLPGLITGPGADAGAAWSVGFGTLTLAIMVLWARLPAPWRAVPGALVAVACAALLAAVFAVPVSKVQVDSILTALDVPGPSQIGLITDPAVLGTVLTIALVASAESLFSAAAVDRMHEGPPTRYNAELIAQGAGNVVSGALGALPMTAVIVRSSTNVQAGARTKASAVLHGVWLLVFVVVLPDVVSLIPLPALAALLAHAGWKLLDPVKLVRAVRHDRAEAAVTIVTAATIASVDMLSGVLAGLALAILLAAWRLSHVAVGWSHPEDGRVHVHMRGNATFLRLPQILRSLDKVPQADRVHLDLTDLRHLDHATRLTLETWTAQREKTAAHVHTAMPPQLAD</sequence>
<keyword evidence="2 5" id="KW-0812">Transmembrane</keyword>
<feature type="transmembrane region" description="Helical" evidence="5">
    <location>
        <begin position="334"/>
        <end position="364"/>
    </location>
</feature>
<dbReference type="EMBL" id="BAABCM010000030">
    <property type="protein sequence ID" value="GAA3858147.1"/>
    <property type="molecule type" value="Genomic_DNA"/>
</dbReference>
<name>A0ABP7JX70_9PSEU</name>
<feature type="transmembrane region" description="Helical" evidence="5">
    <location>
        <begin position="207"/>
        <end position="225"/>
    </location>
</feature>
<evidence type="ECO:0000256" key="5">
    <source>
        <dbReference type="SAM" id="Phobius"/>
    </source>
</evidence>
<dbReference type="Proteomes" id="UP001501624">
    <property type="component" value="Unassembled WGS sequence"/>
</dbReference>
<feature type="domain" description="SLC26A/SulP transporter" evidence="6">
    <location>
        <begin position="22"/>
        <end position="389"/>
    </location>
</feature>